<proteinExistence type="predicted"/>
<protein>
    <submittedName>
        <fullName evidence="2">Uncharacterized protein</fullName>
    </submittedName>
</protein>
<keyword evidence="3" id="KW-1185">Reference proteome</keyword>
<sequence>MSPIHTLYSRNLKSSDKLHGLQETKANFGATKTRTRKHRRFRQCRSRSRAFTLIADPLAHHRPSTEKKLRPSTWQYNGLWFLVAYGPPGHSPNQHRGGIGQAP</sequence>
<evidence type="ECO:0000313" key="3">
    <source>
        <dbReference type="Proteomes" id="UP001218188"/>
    </source>
</evidence>
<evidence type="ECO:0000256" key="1">
    <source>
        <dbReference type="SAM" id="MobiDB-lite"/>
    </source>
</evidence>
<dbReference type="AlphaFoldDB" id="A0AAD6WW19"/>
<comment type="caution">
    <text evidence="2">The sequence shown here is derived from an EMBL/GenBank/DDBJ whole genome shotgun (WGS) entry which is preliminary data.</text>
</comment>
<feature type="compositionally biased region" description="Basic residues" evidence="1">
    <location>
        <begin position="33"/>
        <end position="45"/>
    </location>
</feature>
<reference evidence="2" key="1">
    <citation type="submission" date="2023-03" db="EMBL/GenBank/DDBJ databases">
        <title>Massive genome expansion in bonnet fungi (Mycena s.s.) driven by repeated elements and novel gene families across ecological guilds.</title>
        <authorList>
            <consortium name="Lawrence Berkeley National Laboratory"/>
            <person name="Harder C.B."/>
            <person name="Miyauchi S."/>
            <person name="Viragh M."/>
            <person name="Kuo A."/>
            <person name="Thoen E."/>
            <person name="Andreopoulos B."/>
            <person name="Lu D."/>
            <person name="Skrede I."/>
            <person name="Drula E."/>
            <person name="Henrissat B."/>
            <person name="Morin E."/>
            <person name="Kohler A."/>
            <person name="Barry K."/>
            <person name="LaButti K."/>
            <person name="Morin E."/>
            <person name="Salamov A."/>
            <person name="Lipzen A."/>
            <person name="Mereny Z."/>
            <person name="Hegedus B."/>
            <person name="Baldrian P."/>
            <person name="Stursova M."/>
            <person name="Weitz H."/>
            <person name="Taylor A."/>
            <person name="Grigoriev I.V."/>
            <person name="Nagy L.G."/>
            <person name="Martin F."/>
            <person name="Kauserud H."/>
        </authorList>
    </citation>
    <scope>NUCLEOTIDE SEQUENCE</scope>
    <source>
        <strain evidence="2">CBHHK200</strain>
    </source>
</reference>
<accession>A0AAD6WW19</accession>
<dbReference type="Proteomes" id="UP001218188">
    <property type="component" value="Unassembled WGS sequence"/>
</dbReference>
<gene>
    <name evidence="2" type="ORF">C8F04DRAFT_1399554</name>
</gene>
<dbReference type="EMBL" id="JARJCM010000125">
    <property type="protein sequence ID" value="KAJ7027382.1"/>
    <property type="molecule type" value="Genomic_DNA"/>
</dbReference>
<organism evidence="2 3">
    <name type="scientific">Mycena alexandri</name>
    <dbReference type="NCBI Taxonomy" id="1745969"/>
    <lineage>
        <taxon>Eukaryota</taxon>
        <taxon>Fungi</taxon>
        <taxon>Dikarya</taxon>
        <taxon>Basidiomycota</taxon>
        <taxon>Agaricomycotina</taxon>
        <taxon>Agaricomycetes</taxon>
        <taxon>Agaricomycetidae</taxon>
        <taxon>Agaricales</taxon>
        <taxon>Marasmiineae</taxon>
        <taxon>Mycenaceae</taxon>
        <taxon>Mycena</taxon>
    </lineage>
</organism>
<evidence type="ECO:0000313" key="2">
    <source>
        <dbReference type="EMBL" id="KAJ7027382.1"/>
    </source>
</evidence>
<name>A0AAD6WW19_9AGAR</name>
<feature type="non-terminal residue" evidence="2">
    <location>
        <position position="1"/>
    </location>
</feature>
<feature type="region of interest" description="Disordered" evidence="1">
    <location>
        <begin position="16"/>
        <end position="45"/>
    </location>
</feature>